<feature type="transmembrane region" description="Helical" evidence="1">
    <location>
        <begin position="356"/>
        <end position="373"/>
    </location>
</feature>
<evidence type="ECO:0000256" key="1">
    <source>
        <dbReference type="SAM" id="Phobius"/>
    </source>
</evidence>
<proteinExistence type="predicted"/>
<evidence type="ECO:0008006" key="4">
    <source>
        <dbReference type="Google" id="ProtNLM"/>
    </source>
</evidence>
<feature type="transmembrane region" description="Helical" evidence="1">
    <location>
        <begin position="255"/>
        <end position="272"/>
    </location>
</feature>
<sequence length="631" mass="70780">MHYLRRLFSRFARWRWALPTLLLIAALLHCGTLIKGGLYADDFIHAAYFQNNPVLADKGLLAGIGAGEFSSLLANQFNFFNPDTANYSAQINFGMLPWWTDESAKLHFFRPIASLTHWLDYQLWPDNTHLMHLMNMLWYLLGLGAIYALYRTSGLAKPIAVFALLLVILDSSMFHVISWIASRSMLMVIAAGFFCLYAYHQSIHTDGRTRRIRWYLASLGALTFALFSAEGGIAICAWLGAYLFTLDQRRWTTRIAHLLPFVVITLVWRGLYQHFGFGAFNLDFYIDPGHNPVAFLDRAVVLLPSNLFELMMGTDLMGGQLRHDIKVPFGIAGLVIASALLWLLKTPLKEQPSLRFYALATLFSLVPGLTIVLSTRTMIIPFIGFSVLLAAVFYQWSTSVLSRLQTAGSYVVMSYTLLIHGFLATALAIYMTLTTIDFGGDGDMERGVKSVGVDDYAEKHLVFVNSQKPFWLVFFGVEHAYRGEALPATARVLSSAFTGIEITRPAPQTLIMHAAPAFQFDAASVIDISNEPAGHYAYLTQHLMGLLRSQHTPWHTGLARRLPEMQIFVDALHNGKPATLRIELTQPLEDYRFVYWDIDTAAYEPFVLPAVGESIRVKGIFPGPHHSPAPQ</sequence>
<dbReference type="EMBL" id="CACSII010000001">
    <property type="protein sequence ID" value="CAA0085587.1"/>
    <property type="molecule type" value="Genomic_DNA"/>
</dbReference>
<feature type="transmembrane region" description="Helical" evidence="1">
    <location>
        <begin position="325"/>
        <end position="344"/>
    </location>
</feature>
<organism evidence="2 3">
    <name type="scientific">BD1-7 clade bacterium</name>
    <dbReference type="NCBI Taxonomy" id="2029982"/>
    <lineage>
        <taxon>Bacteria</taxon>
        <taxon>Pseudomonadati</taxon>
        <taxon>Pseudomonadota</taxon>
        <taxon>Gammaproteobacteria</taxon>
        <taxon>Cellvibrionales</taxon>
        <taxon>Spongiibacteraceae</taxon>
        <taxon>BD1-7 clade</taxon>
    </lineage>
</organism>
<feature type="transmembrane region" description="Helical" evidence="1">
    <location>
        <begin position="212"/>
        <end position="243"/>
    </location>
</feature>
<feature type="transmembrane region" description="Helical" evidence="1">
    <location>
        <begin position="159"/>
        <end position="177"/>
    </location>
</feature>
<feature type="transmembrane region" description="Helical" evidence="1">
    <location>
        <begin position="408"/>
        <end position="431"/>
    </location>
</feature>
<protein>
    <recommendedName>
        <fullName evidence="4">Glycosyltransferase RgtA/B/C/D-like domain-containing protein</fullName>
    </recommendedName>
</protein>
<dbReference type="Proteomes" id="UP000434580">
    <property type="component" value="Unassembled WGS sequence"/>
</dbReference>
<keyword evidence="1" id="KW-0812">Transmembrane</keyword>
<feature type="transmembrane region" description="Helical" evidence="1">
    <location>
        <begin position="379"/>
        <end position="396"/>
    </location>
</feature>
<keyword evidence="1" id="KW-1133">Transmembrane helix</keyword>
<keyword evidence="1" id="KW-0472">Membrane</keyword>
<evidence type="ECO:0000313" key="3">
    <source>
        <dbReference type="Proteomes" id="UP000434580"/>
    </source>
</evidence>
<dbReference type="AlphaFoldDB" id="A0A5S9N6P1"/>
<feature type="transmembrane region" description="Helical" evidence="1">
    <location>
        <begin position="130"/>
        <end position="150"/>
    </location>
</feature>
<evidence type="ECO:0000313" key="2">
    <source>
        <dbReference type="EMBL" id="CAA0085587.1"/>
    </source>
</evidence>
<name>A0A5S9N6P1_9GAMM</name>
<gene>
    <name evidence="2" type="ORF">DPBNPPHM_00894</name>
</gene>
<accession>A0A5S9N6P1</accession>
<reference evidence="2 3" key="1">
    <citation type="submission" date="2019-11" db="EMBL/GenBank/DDBJ databases">
        <authorList>
            <person name="Holert J."/>
        </authorList>
    </citation>
    <scope>NUCLEOTIDE SEQUENCE [LARGE SCALE GENOMIC DNA]</scope>
    <source>
        <strain evidence="2">BC5_2</strain>
    </source>
</reference>